<evidence type="ECO:0000259" key="1">
    <source>
        <dbReference type="PROSITE" id="PS51282"/>
    </source>
</evidence>
<evidence type="ECO:0000313" key="2">
    <source>
        <dbReference type="EMBL" id="OMO49511.1"/>
    </source>
</evidence>
<gene>
    <name evidence="2" type="ORF">CCACVL1_30967</name>
</gene>
<dbReference type="SMART" id="SM01180">
    <property type="entry name" value="DWNN"/>
    <property type="match status" value="1"/>
</dbReference>
<dbReference type="STRING" id="210143.A0A1R3FUH9"/>
<dbReference type="PROSITE" id="PS51282">
    <property type="entry name" value="DWNN"/>
    <property type="match status" value="1"/>
</dbReference>
<dbReference type="Gene3D" id="3.10.20.90">
    <property type="entry name" value="Phosphatidylinositol 3-kinase Catalytic Subunit, Chain A, domain 1"/>
    <property type="match status" value="1"/>
</dbReference>
<proteinExistence type="predicted"/>
<dbReference type="Proteomes" id="UP000188268">
    <property type="component" value="Unassembled WGS sequence"/>
</dbReference>
<sequence length="120" mass="13719">MSVRIRFRSSLDSKYVDFSPWDSMSVRDLRSRIAERKRLHSSRDYLHLFDSTTGKEYLEEEFLIPSGTSLILKRAPLMSSKEEDENGGKEEVDDVKKKNLVIISEKSATLPLNLNLAAAI</sequence>
<name>A0A1R3FUH9_COCAP</name>
<dbReference type="GO" id="GO:0008270">
    <property type="term" value="F:zinc ion binding"/>
    <property type="evidence" value="ECO:0007669"/>
    <property type="project" value="InterPro"/>
</dbReference>
<organism evidence="2 3">
    <name type="scientific">Corchorus capsularis</name>
    <name type="common">Jute</name>
    <dbReference type="NCBI Taxonomy" id="210143"/>
    <lineage>
        <taxon>Eukaryota</taxon>
        <taxon>Viridiplantae</taxon>
        <taxon>Streptophyta</taxon>
        <taxon>Embryophyta</taxon>
        <taxon>Tracheophyta</taxon>
        <taxon>Spermatophyta</taxon>
        <taxon>Magnoliopsida</taxon>
        <taxon>eudicotyledons</taxon>
        <taxon>Gunneridae</taxon>
        <taxon>Pentapetalae</taxon>
        <taxon>rosids</taxon>
        <taxon>malvids</taxon>
        <taxon>Malvales</taxon>
        <taxon>Malvaceae</taxon>
        <taxon>Grewioideae</taxon>
        <taxon>Apeibeae</taxon>
        <taxon>Corchorus</taxon>
    </lineage>
</organism>
<reference evidence="2 3" key="1">
    <citation type="submission" date="2013-09" db="EMBL/GenBank/DDBJ databases">
        <title>Corchorus capsularis genome sequencing.</title>
        <authorList>
            <person name="Alam M."/>
            <person name="Haque M.S."/>
            <person name="Islam M.S."/>
            <person name="Emdad E.M."/>
            <person name="Islam M.M."/>
            <person name="Ahmed B."/>
            <person name="Halim A."/>
            <person name="Hossen Q.M.M."/>
            <person name="Hossain M.Z."/>
            <person name="Ahmed R."/>
            <person name="Khan M.M."/>
            <person name="Islam R."/>
            <person name="Rashid M.M."/>
            <person name="Khan S.A."/>
            <person name="Rahman M.S."/>
            <person name="Alam M."/>
        </authorList>
    </citation>
    <scope>NUCLEOTIDE SEQUENCE [LARGE SCALE GENOMIC DNA]</scope>
    <source>
        <strain evidence="3">cv. CVL-1</strain>
        <tissue evidence="2">Whole seedling</tissue>
    </source>
</reference>
<feature type="domain" description="DWNN" evidence="1">
    <location>
        <begin position="3"/>
        <end position="76"/>
    </location>
</feature>
<protein>
    <recommendedName>
        <fullName evidence="1">DWNN domain-containing protein</fullName>
    </recommendedName>
</protein>
<comment type="caution">
    <text evidence="2">The sequence shown here is derived from an EMBL/GenBank/DDBJ whole genome shotgun (WGS) entry which is preliminary data.</text>
</comment>
<dbReference type="AlphaFoldDB" id="A0A1R3FUH9"/>
<dbReference type="EMBL" id="AWWV01016465">
    <property type="protein sequence ID" value="OMO49511.1"/>
    <property type="molecule type" value="Genomic_DNA"/>
</dbReference>
<accession>A0A1R3FUH9</accession>
<dbReference type="Gramene" id="OMO49511">
    <property type="protein sequence ID" value="OMO49511"/>
    <property type="gene ID" value="CCACVL1_30967"/>
</dbReference>
<evidence type="ECO:0000313" key="3">
    <source>
        <dbReference type="Proteomes" id="UP000188268"/>
    </source>
</evidence>
<dbReference type="OrthoDB" id="106784at2759"/>
<dbReference type="Pfam" id="PF08783">
    <property type="entry name" value="DWNN"/>
    <property type="match status" value="1"/>
</dbReference>
<keyword evidence="3" id="KW-1185">Reference proteome</keyword>
<dbReference type="InterPro" id="IPR014891">
    <property type="entry name" value="DWNN_domain"/>
</dbReference>